<evidence type="ECO:0000256" key="3">
    <source>
        <dbReference type="ARBA" id="ARBA00023163"/>
    </source>
</evidence>
<dbReference type="PANTHER" id="PTHR30204">
    <property type="entry name" value="REDOX-CYCLING DRUG-SENSING TRANSCRIPTIONAL ACTIVATOR SOXR"/>
    <property type="match status" value="1"/>
</dbReference>
<dbReference type="Pfam" id="PF13411">
    <property type="entry name" value="MerR_1"/>
    <property type="match status" value="1"/>
</dbReference>
<dbReference type="OrthoDB" id="122388at2"/>
<keyword evidence="1" id="KW-0805">Transcription regulation</keyword>
<gene>
    <name evidence="5" type="ORF">Krac_0674</name>
</gene>
<evidence type="ECO:0000256" key="1">
    <source>
        <dbReference type="ARBA" id="ARBA00023015"/>
    </source>
</evidence>
<name>D6U8A9_KTERA</name>
<evidence type="ECO:0000313" key="6">
    <source>
        <dbReference type="Proteomes" id="UP000004508"/>
    </source>
</evidence>
<organism evidence="5 6">
    <name type="scientific">Ktedonobacter racemifer DSM 44963</name>
    <dbReference type="NCBI Taxonomy" id="485913"/>
    <lineage>
        <taxon>Bacteria</taxon>
        <taxon>Bacillati</taxon>
        <taxon>Chloroflexota</taxon>
        <taxon>Ktedonobacteria</taxon>
        <taxon>Ktedonobacterales</taxon>
        <taxon>Ktedonobacteraceae</taxon>
        <taxon>Ktedonobacter</taxon>
    </lineage>
</organism>
<dbReference type="InterPro" id="IPR000551">
    <property type="entry name" value="MerR-type_HTH_dom"/>
</dbReference>
<dbReference type="Pfam" id="PF00376">
    <property type="entry name" value="MerR"/>
    <property type="match status" value="1"/>
</dbReference>
<evidence type="ECO:0000313" key="5">
    <source>
        <dbReference type="EMBL" id="EFH80120.1"/>
    </source>
</evidence>
<comment type="caution">
    <text evidence="5">The sequence shown here is derived from an EMBL/GenBank/DDBJ whole genome shotgun (WGS) entry which is preliminary data.</text>
</comment>
<dbReference type="eggNOG" id="COG0789">
    <property type="taxonomic scope" value="Bacteria"/>
</dbReference>
<proteinExistence type="predicted"/>
<evidence type="ECO:0000259" key="4">
    <source>
        <dbReference type="PROSITE" id="PS50937"/>
    </source>
</evidence>
<accession>D6U8A9</accession>
<dbReference type="PANTHER" id="PTHR30204:SF94">
    <property type="entry name" value="HEAVY METAL-DEPENDENT TRANSCRIPTIONAL REGULATOR HI_0293-RELATED"/>
    <property type="match status" value="1"/>
</dbReference>
<keyword evidence="3" id="KW-0804">Transcription</keyword>
<feature type="domain" description="HTH merR-type" evidence="4">
    <location>
        <begin position="128"/>
        <end position="194"/>
    </location>
</feature>
<dbReference type="GO" id="GO:0003677">
    <property type="term" value="F:DNA binding"/>
    <property type="evidence" value="ECO:0007669"/>
    <property type="project" value="UniProtKB-KW"/>
</dbReference>
<dbReference type="EMBL" id="ADVG01000005">
    <property type="protein sequence ID" value="EFH80120.1"/>
    <property type="molecule type" value="Genomic_DNA"/>
</dbReference>
<dbReference type="Gene3D" id="1.10.1660.10">
    <property type="match status" value="2"/>
</dbReference>
<dbReference type="GO" id="GO:0003700">
    <property type="term" value="F:DNA-binding transcription factor activity"/>
    <property type="evidence" value="ECO:0007669"/>
    <property type="project" value="InterPro"/>
</dbReference>
<evidence type="ECO:0000256" key="2">
    <source>
        <dbReference type="ARBA" id="ARBA00023125"/>
    </source>
</evidence>
<sequence>MGTTFFRTSDLAKELGVHVNTIRLYEASGFLAPIPRGTNGYRQYSVLHLEQARLAWLALRWPYVGDKHQLVMLVKNAANGDLGMAMEFAYQYLAQVRVERTYAESALEFLERWAAGRTMDASPHPMHIRQAALHLNVSVDMLRNWERNGLLTVPRDPTNHYRLYGGAEFGRLRVIRMLVKCGFSLMAILRMLQQFDSGNTKSLRESLSIPPEENADKFIVATADHWLASLLELEQRAQEIIEQIGRMIEIFPAG</sequence>
<dbReference type="CDD" id="cd00592">
    <property type="entry name" value="HTH_MerR-like"/>
    <property type="match status" value="1"/>
</dbReference>
<dbReference type="SUPFAM" id="SSF46955">
    <property type="entry name" value="Putative DNA-binding domain"/>
    <property type="match status" value="2"/>
</dbReference>
<reference evidence="5 6" key="1">
    <citation type="journal article" date="2011" name="Stand. Genomic Sci.">
        <title>Non-contiguous finished genome sequence and contextual data of the filamentous soil bacterium Ktedonobacter racemifer type strain (SOSP1-21).</title>
        <authorList>
            <person name="Chang Y.J."/>
            <person name="Land M."/>
            <person name="Hauser L."/>
            <person name="Chertkov O."/>
            <person name="Del Rio T.G."/>
            <person name="Nolan M."/>
            <person name="Copeland A."/>
            <person name="Tice H."/>
            <person name="Cheng J.F."/>
            <person name="Lucas S."/>
            <person name="Han C."/>
            <person name="Goodwin L."/>
            <person name="Pitluck S."/>
            <person name="Ivanova N."/>
            <person name="Ovchinikova G."/>
            <person name="Pati A."/>
            <person name="Chen A."/>
            <person name="Palaniappan K."/>
            <person name="Mavromatis K."/>
            <person name="Liolios K."/>
            <person name="Brettin T."/>
            <person name="Fiebig A."/>
            <person name="Rohde M."/>
            <person name="Abt B."/>
            <person name="Goker M."/>
            <person name="Detter J.C."/>
            <person name="Woyke T."/>
            <person name="Bristow J."/>
            <person name="Eisen J.A."/>
            <person name="Markowitz V."/>
            <person name="Hugenholtz P."/>
            <person name="Kyrpides N.C."/>
            <person name="Klenk H.P."/>
            <person name="Lapidus A."/>
        </authorList>
    </citation>
    <scope>NUCLEOTIDE SEQUENCE [LARGE SCALE GENOMIC DNA]</scope>
    <source>
        <strain evidence="6">DSM 44963</strain>
    </source>
</reference>
<protein>
    <submittedName>
        <fullName evidence="5">Transcriptional regulator, MerR family</fullName>
    </submittedName>
</protein>
<dbReference type="InterPro" id="IPR009061">
    <property type="entry name" value="DNA-bd_dom_put_sf"/>
</dbReference>
<dbReference type="SMART" id="SM00422">
    <property type="entry name" value="HTH_MERR"/>
    <property type="match status" value="2"/>
</dbReference>
<dbReference type="Proteomes" id="UP000004508">
    <property type="component" value="Unassembled WGS sequence"/>
</dbReference>
<dbReference type="AlphaFoldDB" id="D6U8A9"/>
<dbReference type="InParanoid" id="D6U8A9"/>
<dbReference type="PROSITE" id="PS50937">
    <property type="entry name" value="HTH_MERR_2"/>
    <property type="match status" value="1"/>
</dbReference>
<dbReference type="PROSITE" id="PS00552">
    <property type="entry name" value="HTH_MERR_1"/>
    <property type="match status" value="1"/>
</dbReference>
<dbReference type="RefSeq" id="WP_007922485.1">
    <property type="nucleotide sequence ID" value="NZ_ADVG01000005.1"/>
</dbReference>
<keyword evidence="2" id="KW-0238">DNA-binding</keyword>
<dbReference type="STRING" id="485913.Krac_0674"/>
<dbReference type="InterPro" id="IPR047057">
    <property type="entry name" value="MerR_fam"/>
</dbReference>
<keyword evidence="6" id="KW-1185">Reference proteome</keyword>